<dbReference type="Gene3D" id="1.10.287.130">
    <property type="match status" value="1"/>
</dbReference>
<dbReference type="InterPro" id="IPR005467">
    <property type="entry name" value="His_kinase_dom"/>
</dbReference>
<evidence type="ECO:0000259" key="14">
    <source>
        <dbReference type="PROSITE" id="PS50109"/>
    </source>
</evidence>
<dbReference type="SMART" id="SM00387">
    <property type="entry name" value="HATPase_c"/>
    <property type="match status" value="1"/>
</dbReference>
<comment type="caution">
    <text evidence="15">The sequence shown here is derived from an EMBL/GenBank/DDBJ whole genome shotgun (WGS) entry which is preliminary data.</text>
</comment>
<dbReference type="EMBL" id="BATM01000009">
    <property type="protein sequence ID" value="GAD79251.1"/>
    <property type="molecule type" value="Genomic_DNA"/>
</dbReference>
<dbReference type="SUPFAM" id="SSF47384">
    <property type="entry name" value="Homodimeric domain of signal transducing histidine kinase"/>
    <property type="match status" value="1"/>
</dbReference>
<dbReference type="PANTHER" id="PTHR44936:SF5">
    <property type="entry name" value="SENSOR HISTIDINE KINASE ENVZ"/>
    <property type="match status" value="1"/>
</dbReference>
<protein>
    <recommendedName>
        <fullName evidence="3">histidine kinase</fullName>
        <ecNumber evidence="3">2.7.13.3</ecNumber>
    </recommendedName>
</protein>
<name>U3AH60_9VIBR</name>
<keyword evidence="10 13" id="KW-1133">Transmembrane helix</keyword>
<dbReference type="eggNOG" id="COG2205">
    <property type="taxonomic scope" value="Bacteria"/>
</dbReference>
<evidence type="ECO:0000313" key="15">
    <source>
        <dbReference type="EMBL" id="GAD79251.1"/>
    </source>
</evidence>
<dbReference type="PANTHER" id="PTHR44936">
    <property type="entry name" value="SENSOR PROTEIN CREC"/>
    <property type="match status" value="1"/>
</dbReference>
<evidence type="ECO:0000256" key="5">
    <source>
        <dbReference type="ARBA" id="ARBA00022519"/>
    </source>
</evidence>
<evidence type="ECO:0000256" key="13">
    <source>
        <dbReference type="SAM" id="Phobius"/>
    </source>
</evidence>
<keyword evidence="4" id="KW-1003">Cell membrane</keyword>
<dbReference type="Pfam" id="PF02518">
    <property type="entry name" value="HATPase_c"/>
    <property type="match status" value="1"/>
</dbReference>
<keyword evidence="11" id="KW-0902">Two-component regulatory system</keyword>
<dbReference type="GO" id="GO:0005886">
    <property type="term" value="C:plasma membrane"/>
    <property type="evidence" value="ECO:0007669"/>
    <property type="project" value="UniProtKB-SubCell"/>
</dbReference>
<dbReference type="SUPFAM" id="SSF55874">
    <property type="entry name" value="ATPase domain of HSP90 chaperone/DNA topoisomerase II/histidine kinase"/>
    <property type="match status" value="1"/>
</dbReference>
<feature type="transmembrane region" description="Helical" evidence="13">
    <location>
        <begin position="12"/>
        <end position="34"/>
    </location>
</feature>
<keyword evidence="9 15" id="KW-0418">Kinase</keyword>
<dbReference type="GO" id="GO:0000155">
    <property type="term" value="F:phosphorelay sensor kinase activity"/>
    <property type="evidence" value="ECO:0007669"/>
    <property type="project" value="InterPro"/>
</dbReference>
<dbReference type="PRINTS" id="PR00344">
    <property type="entry name" value="BCTRLSENSOR"/>
</dbReference>
<dbReference type="InterPro" id="IPR003661">
    <property type="entry name" value="HisK_dim/P_dom"/>
</dbReference>
<evidence type="ECO:0000256" key="4">
    <source>
        <dbReference type="ARBA" id="ARBA00022475"/>
    </source>
</evidence>
<dbReference type="InterPro" id="IPR050980">
    <property type="entry name" value="2C_sensor_his_kinase"/>
</dbReference>
<evidence type="ECO:0000313" key="16">
    <source>
        <dbReference type="Proteomes" id="UP000016562"/>
    </source>
</evidence>
<dbReference type="Gene3D" id="3.30.565.10">
    <property type="entry name" value="Histidine kinase-like ATPase, C-terminal domain"/>
    <property type="match status" value="1"/>
</dbReference>
<evidence type="ECO:0000256" key="11">
    <source>
        <dbReference type="ARBA" id="ARBA00023012"/>
    </source>
</evidence>
<evidence type="ECO:0000256" key="9">
    <source>
        <dbReference type="ARBA" id="ARBA00022777"/>
    </source>
</evidence>
<evidence type="ECO:0000256" key="8">
    <source>
        <dbReference type="ARBA" id="ARBA00022692"/>
    </source>
</evidence>
<keyword evidence="7" id="KW-0808">Transferase</keyword>
<evidence type="ECO:0000256" key="2">
    <source>
        <dbReference type="ARBA" id="ARBA00004429"/>
    </source>
</evidence>
<organism evidence="15 16">
    <name type="scientific">Vibrio ezurae NBRC 102218</name>
    <dbReference type="NCBI Taxonomy" id="1219080"/>
    <lineage>
        <taxon>Bacteria</taxon>
        <taxon>Pseudomonadati</taxon>
        <taxon>Pseudomonadota</taxon>
        <taxon>Gammaproteobacteria</taxon>
        <taxon>Vibrionales</taxon>
        <taxon>Vibrionaceae</taxon>
        <taxon>Vibrio</taxon>
    </lineage>
</organism>
<dbReference type="InterPro" id="IPR003594">
    <property type="entry name" value="HATPase_dom"/>
</dbReference>
<reference evidence="15 16" key="1">
    <citation type="submission" date="2013-09" db="EMBL/GenBank/DDBJ databases">
        <title>Whole genome shotgun sequence of Vibrio ezurae NBRC 102218.</title>
        <authorList>
            <person name="Yoshida I."/>
            <person name="Hosoyama A."/>
            <person name="Numata M."/>
            <person name="Hashimoto M."/>
            <person name="Hosoyama Y."/>
            <person name="Tsuchikane K."/>
            <person name="Noguchi M."/>
            <person name="Hirakata S."/>
            <person name="Ichikawa N."/>
            <person name="Ohji S."/>
            <person name="Yamazoe A."/>
            <person name="Fujita N."/>
        </authorList>
    </citation>
    <scope>NUCLEOTIDE SEQUENCE [LARGE SCALE GENOMIC DNA]</scope>
    <source>
        <strain evidence="15 16">NBRC 102218</strain>
    </source>
</reference>
<evidence type="ECO:0000256" key="10">
    <source>
        <dbReference type="ARBA" id="ARBA00022989"/>
    </source>
</evidence>
<dbReference type="PROSITE" id="PS50109">
    <property type="entry name" value="HIS_KIN"/>
    <property type="match status" value="1"/>
</dbReference>
<feature type="domain" description="Histidine kinase" evidence="14">
    <location>
        <begin position="282"/>
        <end position="478"/>
    </location>
</feature>
<accession>U3AH60</accession>
<dbReference type="Proteomes" id="UP000016562">
    <property type="component" value="Unassembled WGS sequence"/>
</dbReference>
<feature type="transmembrane region" description="Helical" evidence="13">
    <location>
        <begin position="46"/>
        <end position="64"/>
    </location>
</feature>
<keyword evidence="16" id="KW-1185">Reference proteome</keyword>
<dbReference type="InterPro" id="IPR036890">
    <property type="entry name" value="HATPase_C_sf"/>
</dbReference>
<dbReference type="EC" id="2.7.13.3" evidence="3"/>
<feature type="transmembrane region" description="Helical" evidence="13">
    <location>
        <begin position="204"/>
        <end position="221"/>
    </location>
</feature>
<sequence length="478" mass="54443">MFAKFHFQSMVSRITFSMLTVILLAEFFVGTIWYTSTSNSKKESAWSAMSAITLSAADTINYFVDLPLNYRHLVLEQLRNIGGTRFFISVNNHYIDIKPLENYPIVQDIEFNSTALLYDKLNYQSDTSVVITKREDLVVFDSKIKIDDLPALWRDYTLVLGELDLPIVVIQKKLDDGHWLYMATVLPLSFSSITNVIIESKQLLFFLIVTILLSFVSYIVTQKEVRPFRSLAKSASLMSAQLEVDQIKEEGSAETRAAIHAFNKMNYRIKSYLRDRELFFNAVSHDIKTPLACLKLRTEMLPDEKTRVRFEKLLKDMELMLNGALQCLKDEGIHEELEWVDIIDVITLCSEIHNQNGRKVYIEYNSDVEIFGKPLAIKRCISNVIENGVKYGNKVDISVVMKGKLTSIAIRDYGEGIPTDKFEEVFKPYSRLEPLSVDVSGLGLSIARNIARNHGGDIMLSNAKDEGLVVQITLESVK</sequence>
<dbReference type="CDD" id="cd00075">
    <property type="entry name" value="HATPase"/>
    <property type="match status" value="1"/>
</dbReference>
<proteinExistence type="predicted"/>
<dbReference type="CDD" id="cd00082">
    <property type="entry name" value="HisKA"/>
    <property type="match status" value="1"/>
</dbReference>
<evidence type="ECO:0000256" key="7">
    <source>
        <dbReference type="ARBA" id="ARBA00022679"/>
    </source>
</evidence>
<dbReference type="OrthoDB" id="9804645at2"/>
<keyword evidence="8 13" id="KW-0812">Transmembrane</keyword>
<gene>
    <name evidence="15" type="ORF">VEZ01S_09_00190</name>
</gene>
<keyword evidence="12 13" id="KW-0472">Membrane</keyword>
<evidence type="ECO:0000256" key="6">
    <source>
        <dbReference type="ARBA" id="ARBA00022553"/>
    </source>
</evidence>
<dbReference type="AlphaFoldDB" id="U3AH60"/>
<dbReference type="InterPro" id="IPR004358">
    <property type="entry name" value="Sig_transdc_His_kin-like_C"/>
</dbReference>
<comment type="subcellular location">
    <subcellularLocation>
        <location evidence="2">Cell inner membrane</location>
        <topology evidence="2">Multi-pass membrane protein</topology>
    </subcellularLocation>
</comment>
<dbReference type="STRING" id="1219080.VEZ01S_09_00190"/>
<evidence type="ECO:0000256" key="3">
    <source>
        <dbReference type="ARBA" id="ARBA00012438"/>
    </source>
</evidence>
<keyword evidence="6" id="KW-0597">Phosphoprotein</keyword>
<comment type="catalytic activity">
    <reaction evidence="1">
        <text>ATP + protein L-histidine = ADP + protein N-phospho-L-histidine.</text>
        <dbReference type="EC" id="2.7.13.3"/>
    </reaction>
</comment>
<evidence type="ECO:0000256" key="1">
    <source>
        <dbReference type="ARBA" id="ARBA00000085"/>
    </source>
</evidence>
<dbReference type="InterPro" id="IPR036097">
    <property type="entry name" value="HisK_dim/P_sf"/>
</dbReference>
<keyword evidence="5" id="KW-0997">Cell inner membrane</keyword>
<evidence type="ECO:0000256" key="12">
    <source>
        <dbReference type="ARBA" id="ARBA00023136"/>
    </source>
</evidence>